<dbReference type="PIRSF" id="PIRSF001221">
    <property type="entry name" value="Amidase_fungi"/>
    <property type="match status" value="1"/>
</dbReference>
<dbReference type="EMBL" id="NHTK01001244">
    <property type="protein sequence ID" value="PPR01516.1"/>
    <property type="molecule type" value="Genomic_DNA"/>
</dbReference>
<dbReference type="InterPro" id="IPR036928">
    <property type="entry name" value="AS_sf"/>
</dbReference>
<feature type="binding site" evidence="6">
    <location>
        <position position="185"/>
    </location>
    <ligand>
        <name>substrate</name>
    </ligand>
</feature>
<dbReference type="InterPro" id="IPR023631">
    <property type="entry name" value="Amidase_dom"/>
</dbReference>
<evidence type="ECO:0000313" key="9">
    <source>
        <dbReference type="Proteomes" id="UP000284842"/>
    </source>
</evidence>
<evidence type="ECO:0000259" key="7">
    <source>
        <dbReference type="Pfam" id="PF01425"/>
    </source>
</evidence>
<dbReference type="AlphaFoldDB" id="A0A409YES8"/>
<dbReference type="GO" id="GO:0004040">
    <property type="term" value="F:amidase activity"/>
    <property type="evidence" value="ECO:0007669"/>
    <property type="project" value="UniProtKB-EC"/>
</dbReference>
<name>A0A409YES8_9AGAR</name>
<keyword evidence="4" id="KW-0378">Hydrolase</keyword>
<dbReference type="Pfam" id="PF01425">
    <property type="entry name" value="Amidase"/>
    <property type="match status" value="1"/>
</dbReference>
<feature type="active site" description="Charge relay system" evidence="5">
    <location>
        <position position="232"/>
    </location>
</feature>
<gene>
    <name evidence="8" type="ORF">CVT24_001886</name>
</gene>
<organism evidence="8 9">
    <name type="scientific">Panaeolus cyanescens</name>
    <dbReference type="NCBI Taxonomy" id="181874"/>
    <lineage>
        <taxon>Eukaryota</taxon>
        <taxon>Fungi</taxon>
        <taxon>Dikarya</taxon>
        <taxon>Basidiomycota</taxon>
        <taxon>Agaricomycotina</taxon>
        <taxon>Agaricomycetes</taxon>
        <taxon>Agaricomycetidae</taxon>
        <taxon>Agaricales</taxon>
        <taxon>Agaricineae</taxon>
        <taxon>Galeropsidaceae</taxon>
        <taxon>Panaeolus</taxon>
    </lineage>
</organism>
<dbReference type="FunCoup" id="A0A409YES8">
    <property type="interactions" value="52"/>
</dbReference>
<keyword evidence="9" id="KW-1185">Reference proteome</keyword>
<evidence type="ECO:0000256" key="2">
    <source>
        <dbReference type="ARBA" id="ARBA00009199"/>
    </source>
</evidence>
<dbReference type="SUPFAM" id="SSF75304">
    <property type="entry name" value="Amidase signature (AS) enzymes"/>
    <property type="match status" value="1"/>
</dbReference>
<protein>
    <recommendedName>
        <fullName evidence="3">amidase</fullName>
        <ecNumber evidence="3">3.5.1.4</ecNumber>
    </recommendedName>
</protein>
<feature type="binding site" evidence="6">
    <location>
        <position position="232"/>
    </location>
    <ligand>
        <name>substrate</name>
    </ligand>
</feature>
<dbReference type="PROSITE" id="PS00571">
    <property type="entry name" value="AMIDASES"/>
    <property type="match status" value="1"/>
</dbReference>
<dbReference type="STRING" id="181874.A0A409YES8"/>
<feature type="domain" description="Amidase" evidence="7">
    <location>
        <begin position="80"/>
        <end position="582"/>
    </location>
</feature>
<evidence type="ECO:0000256" key="3">
    <source>
        <dbReference type="ARBA" id="ARBA00012922"/>
    </source>
</evidence>
<dbReference type="Proteomes" id="UP000284842">
    <property type="component" value="Unassembled WGS sequence"/>
</dbReference>
<evidence type="ECO:0000313" key="8">
    <source>
        <dbReference type="EMBL" id="PPR01516.1"/>
    </source>
</evidence>
<comment type="caution">
    <text evidence="8">The sequence shown here is derived from an EMBL/GenBank/DDBJ whole genome shotgun (WGS) entry which is preliminary data.</text>
</comment>
<evidence type="ECO:0000256" key="1">
    <source>
        <dbReference type="ARBA" id="ARBA00001311"/>
    </source>
</evidence>
<dbReference type="InParanoid" id="A0A409YES8"/>
<dbReference type="InterPro" id="IPR020556">
    <property type="entry name" value="Amidase_CS"/>
</dbReference>
<evidence type="ECO:0000256" key="5">
    <source>
        <dbReference type="PIRSR" id="PIRSR001221-1"/>
    </source>
</evidence>
<feature type="active site" description="Acyl-ester intermediate" evidence="5">
    <location>
        <position position="256"/>
    </location>
</feature>
<feature type="active site" description="Charge relay system" evidence="5">
    <location>
        <position position="136"/>
    </location>
</feature>
<feature type="binding site" evidence="6">
    <location>
        <begin position="253"/>
        <end position="256"/>
    </location>
    <ligand>
        <name>substrate</name>
    </ligand>
</feature>
<dbReference type="OrthoDB" id="6428749at2759"/>
<accession>A0A409YES8</accession>
<reference evidence="8 9" key="1">
    <citation type="journal article" date="2018" name="Evol. Lett.">
        <title>Horizontal gene cluster transfer increased hallucinogenic mushroom diversity.</title>
        <authorList>
            <person name="Reynolds H.T."/>
            <person name="Vijayakumar V."/>
            <person name="Gluck-Thaler E."/>
            <person name="Korotkin H.B."/>
            <person name="Matheny P.B."/>
            <person name="Slot J.C."/>
        </authorList>
    </citation>
    <scope>NUCLEOTIDE SEQUENCE [LARGE SCALE GENOMIC DNA]</scope>
    <source>
        <strain evidence="8 9">2629</strain>
    </source>
</reference>
<dbReference type="Gene3D" id="3.90.1300.10">
    <property type="entry name" value="Amidase signature (AS) domain"/>
    <property type="match status" value="1"/>
</dbReference>
<proteinExistence type="inferred from homology"/>
<comment type="similarity">
    <text evidence="2">Belongs to the amidase family.</text>
</comment>
<sequence>MKDWQTLCADKRQRQFESIPKEWIILPSGEFPGMTVKKRSVQDVPATCGLLNEKELEITETTDVDTILDRLRHGTWSSEDVTRAFYKRAVIAHQLTNCLTEIFPERALARARELDDILKKTGKVVGPLHGLPISLKDQFTMQGLETVMGYASGINNYAKEDCVLVQVLYSLGAVPFVRTNVPQTLMVQSFYHSPSVDLSQANEYGRQWGETHNNVFGRTSNPYNRALTAGGSSGGEGALVGMKGSPLGVGTDIGGSLRIPSGFCGLYTIRPSYGRLPYYGAANAISGQESISSVLGPMTNSLSGLKTFVKSIVDAKPWNLDPLVIRKPWSEEEWNLCDHGGPNAKLCFAIMWDNEIVKPHPPLIRALKMAKSALEDAGHTVIDWIPHRHVEIYKNAETIFVADGNHDYASECAKTGEPLITTMAPSEEELEAKTYEFSPPYPYAKHLVGDPPKHLSAYELWSLHEEKRALRKSHLDHWNKTVESTGTGRPVDAILCPSLAYTAVPHGMNTDSFYTTMCNALDYTTSVFPVTTVDPEVDIPQPPHKFHNHEDEAIFNLYATDVFKGCPVGLQLIGRTLEEEAVIRMTYIVDEALTVWKQKATS</sequence>
<comment type="catalytic activity">
    <reaction evidence="1">
        <text>a monocarboxylic acid amide + H2O = a monocarboxylate + NH4(+)</text>
        <dbReference type="Rhea" id="RHEA:12020"/>
        <dbReference type="ChEBI" id="CHEBI:15377"/>
        <dbReference type="ChEBI" id="CHEBI:28938"/>
        <dbReference type="ChEBI" id="CHEBI:35757"/>
        <dbReference type="ChEBI" id="CHEBI:83628"/>
        <dbReference type="EC" id="3.5.1.4"/>
    </reaction>
</comment>
<evidence type="ECO:0000256" key="6">
    <source>
        <dbReference type="PIRSR" id="PIRSR001221-2"/>
    </source>
</evidence>
<evidence type="ECO:0000256" key="4">
    <source>
        <dbReference type="ARBA" id="ARBA00022801"/>
    </source>
</evidence>
<dbReference type="EC" id="3.5.1.4" evidence="3"/>
<dbReference type="PANTHER" id="PTHR46072">
    <property type="entry name" value="AMIDASE-RELATED-RELATED"/>
    <property type="match status" value="1"/>
</dbReference>